<proteinExistence type="predicted"/>
<feature type="non-terminal residue" evidence="1">
    <location>
        <position position="1"/>
    </location>
</feature>
<dbReference type="Proteomes" id="UP000789366">
    <property type="component" value="Unassembled WGS sequence"/>
</dbReference>
<reference evidence="1" key="1">
    <citation type="submission" date="2021-06" db="EMBL/GenBank/DDBJ databases">
        <authorList>
            <person name="Kallberg Y."/>
            <person name="Tangrot J."/>
            <person name="Rosling A."/>
        </authorList>
    </citation>
    <scope>NUCLEOTIDE SEQUENCE</scope>
    <source>
        <strain evidence="1">28 12/20/2015</strain>
    </source>
</reference>
<dbReference type="EMBL" id="CAJVPW010037298">
    <property type="protein sequence ID" value="CAG8739601.1"/>
    <property type="molecule type" value="Genomic_DNA"/>
</dbReference>
<organism evidence="1 2">
    <name type="scientific">Cetraspora pellucida</name>
    <dbReference type="NCBI Taxonomy" id="1433469"/>
    <lineage>
        <taxon>Eukaryota</taxon>
        <taxon>Fungi</taxon>
        <taxon>Fungi incertae sedis</taxon>
        <taxon>Mucoromycota</taxon>
        <taxon>Glomeromycotina</taxon>
        <taxon>Glomeromycetes</taxon>
        <taxon>Diversisporales</taxon>
        <taxon>Gigasporaceae</taxon>
        <taxon>Cetraspora</taxon>
    </lineage>
</organism>
<name>A0ACA9Q7B1_9GLOM</name>
<evidence type="ECO:0000313" key="1">
    <source>
        <dbReference type="EMBL" id="CAG8739601.1"/>
    </source>
</evidence>
<feature type="non-terminal residue" evidence="1">
    <location>
        <position position="78"/>
    </location>
</feature>
<comment type="caution">
    <text evidence="1">The sequence shown here is derived from an EMBL/GenBank/DDBJ whole genome shotgun (WGS) entry which is preliminary data.</text>
</comment>
<sequence length="78" mass="9164">TELGIMNITAAIHYNRLYNTKQQIRTKGRVAHWKTACKKIYNTIKLNSQSLKFKKGDYYYYCKNKNSIVIAEIIAVFE</sequence>
<keyword evidence="2" id="KW-1185">Reference proteome</keyword>
<protein>
    <submittedName>
        <fullName evidence="1">5883_t:CDS:1</fullName>
    </submittedName>
</protein>
<accession>A0ACA9Q7B1</accession>
<evidence type="ECO:0000313" key="2">
    <source>
        <dbReference type="Proteomes" id="UP000789366"/>
    </source>
</evidence>
<gene>
    <name evidence="1" type="ORF">SPELUC_LOCUS13693</name>
</gene>